<dbReference type="RefSeq" id="WP_123422588.1">
    <property type="nucleotide sequence ID" value="NZ_JBLXAC010000011.1"/>
</dbReference>
<dbReference type="InterPro" id="IPR013468">
    <property type="entry name" value="CHP02647"/>
</dbReference>
<sequence length="82" mass="8929">MAISQQLIEEIRVLSSFSLNSVQTGIKVHHDAEPQLVAATQRLFDKGLISARDGGYLTELGRETAEHIQLALTILSSEPALT</sequence>
<keyword evidence="2" id="KW-1185">Reference proteome</keyword>
<reference evidence="1 2" key="1">
    <citation type="submission" date="2018-11" db="EMBL/GenBank/DDBJ databases">
        <title>Genomic Encyclopedia of Type Strains, Phase IV (KMG-IV): sequencing the most valuable type-strain genomes for metagenomic binning, comparative biology and taxonomic classification.</title>
        <authorList>
            <person name="Goeker M."/>
        </authorList>
    </citation>
    <scope>NUCLEOTIDE SEQUENCE [LARGE SCALE GENOMIC DNA]</scope>
    <source>
        <strain evidence="1 2">DSM 21945</strain>
    </source>
</reference>
<comment type="caution">
    <text evidence="1">The sequence shown here is derived from an EMBL/GenBank/DDBJ whole genome shotgun (WGS) entry which is preliminary data.</text>
</comment>
<accession>A0A3N1NSQ0</accession>
<protein>
    <submittedName>
        <fullName evidence="1">Uncharacterized protein (TIGR02647 family)</fullName>
    </submittedName>
</protein>
<dbReference type="AlphaFoldDB" id="A0A3N1NSQ0"/>
<dbReference type="Pfam" id="PF18918">
    <property type="entry name" value="DUF5669"/>
    <property type="match status" value="1"/>
</dbReference>
<evidence type="ECO:0000313" key="1">
    <source>
        <dbReference type="EMBL" id="ROQ19173.1"/>
    </source>
</evidence>
<dbReference type="EMBL" id="RJUL01000012">
    <property type="protein sequence ID" value="ROQ19173.1"/>
    <property type="molecule type" value="Genomic_DNA"/>
</dbReference>
<proteinExistence type="predicted"/>
<dbReference type="Proteomes" id="UP000268033">
    <property type="component" value="Unassembled WGS sequence"/>
</dbReference>
<gene>
    <name evidence="1" type="ORF">EDC28_11293</name>
</gene>
<dbReference type="NCBIfam" id="TIGR02647">
    <property type="entry name" value="DNA"/>
    <property type="match status" value="1"/>
</dbReference>
<name>A0A3N1NSQ0_9GAMM</name>
<dbReference type="STRING" id="584787.GCA_001247655_00776"/>
<organism evidence="1 2">
    <name type="scientific">Gallaecimonas pentaromativorans</name>
    <dbReference type="NCBI Taxonomy" id="584787"/>
    <lineage>
        <taxon>Bacteria</taxon>
        <taxon>Pseudomonadati</taxon>
        <taxon>Pseudomonadota</taxon>
        <taxon>Gammaproteobacteria</taxon>
        <taxon>Enterobacterales</taxon>
        <taxon>Gallaecimonadaceae</taxon>
        <taxon>Gallaecimonas</taxon>
    </lineage>
</organism>
<evidence type="ECO:0000313" key="2">
    <source>
        <dbReference type="Proteomes" id="UP000268033"/>
    </source>
</evidence>